<accession>A0A1S0TPV9</accession>
<dbReference type="EMBL" id="JH712085">
    <property type="protein sequence ID" value="EFO17439.2"/>
    <property type="molecule type" value="Genomic_DNA"/>
</dbReference>
<dbReference type="GeneID" id="9948509"/>
<dbReference type="STRING" id="7209.A0A1I7W0D2"/>
<reference evidence="2 3" key="1">
    <citation type="submission" date="2012-04" db="EMBL/GenBank/DDBJ databases">
        <title>The Genome Sequence of Loa loa.</title>
        <authorList>
            <consortium name="The Broad Institute Genome Sequencing Platform"/>
            <consortium name="Broad Institute Genome Sequencing Center for Infectious Disease"/>
            <person name="Nutman T.B."/>
            <person name="Fink D.L."/>
            <person name="Russ C."/>
            <person name="Young S."/>
            <person name="Zeng Q."/>
            <person name="Gargeya S."/>
            <person name="Alvarado L."/>
            <person name="Berlin A."/>
            <person name="Chapman S.B."/>
            <person name="Chen Z."/>
            <person name="Freedman E."/>
            <person name="Gellesch M."/>
            <person name="Goldberg J."/>
            <person name="Griggs A."/>
            <person name="Gujja S."/>
            <person name="Heilman E.R."/>
            <person name="Heiman D."/>
            <person name="Howarth C."/>
            <person name="Mehta T."/>
            <person name="Neiman D."/>
            <person name="Pearson M."/>
            <person name="Roberts A."/>
            <person name="Saif S."/>
            <person name="Shea T."/>
            <person name="Shenoy N."/>
            <person name="Sisk P."/>
            <person name="Stolte C."/>
            <person name="Sykes S."/>
            <person name="White J."/>
            <person name="Yandava C."/>
            <person name="Haas B."/>
            <person name="Henn M.R."/>
            <person name="Nusbaum C."/>
            <person name="Birren B."/>
        </authorList>
    </citation>
    <scope>NUCLEOTIDE SEQUENCE [LARGE SCALE GENOMIC DNA]</scope>
</reference>
<keyword evidence="3" id="KW-1185">Reference proteome</keyword>
<dbReference type="KEGG" id="loa:LOAG_11059"/>
<accession>A0A1I7W0D2</accession>
<sequence length="337" mass="37027">MPTFSEYFVHNAIPPPATSSLFSSSKNGFGHYRRFNSNVAYAQCYNPLCGGGDLQQHPTLFADHFAGTLIPMSNIWPFCHHCSMNLKRSSWQQPAATQHWPADTTFFALPGTSAYVAKPRLDIQCDTSPFPSDISSSSTANTDYADSTSSGIGSHDNYYQQEESGYLPGHIAVASSHVAVASSSDSSSSSPPQIIFLGDSDPENLRHNAAGTSSLADFCDYDFASAVKQKPQLQQVPKYSLQSTGLLPQVSSDVSLRSYQACYPSAIKLCTLRKRYLAKKGKGLSTANLRFGTGARSESIITPAANCFRVYQFPNHFLPLRIETYIHCLERYVIHEF</sequence>
<feature type="compositionally biased region" description="Low complexity" evidence="1">
    <location>
        <begin position="129"/>
        <end position="139"/>
    </location>
</feature>
<dbReference type="CTD" id="9948509"/>
<dbReference type="Proteomes" id="UP000095285">
    <property type="component" value="Unassembled WGS sequence"/>
</dbReference>
<feature type="region of interest" description="Disordered" evidence="1">
    <location>
        <begin position="182"/>
        <end position="201"/>
    </location>
</feature>
<dbReference type="WBParaSite" id="EN70_8266">
    <property type="protein sequence ID" value="EN70_8266"/>
    <property type="gene ID" value="EN70_8266"/>
</dbReference>
<evidence type="ECO:0000313" key="2">
    <source>
        <dbReference type="EMBL" id="EFO17439.2"/>
    </source>
</evidence>
<gene>
    <name evidence="2 4" type="ORF">LOAG_11059</name>
</gene>
<evidence type="ECO:0000313" key="3">
    <source>
        <dbReference type="Proteomes" id="UP000095285"/>
    </source>
</evidence>
<name>A0A1I7W0D2_LOALO</name>
<evidence type="ECO:0000256" key="1">
    <source>
        <dbReference type="SAM" id="MobiDB-lite"/>
    </source>
</evidence>
<reference evidence="4" key="2">
    <citation type="submission" date="2016-11" db="UniProtKB">
        <authorList>
            <consortium name="WormBaseParasite"/>
        </authorList>
    </citation>
    <scope>IDENTIFICATION</scope>
</reference>
<organism evidence="3 4">
    <name type="scientific">Loa loa</name>
    <name type="common">Eye worm</name>
    <name type="synonym">Filaria loa</name>
    <dbReference type="NCBI Taxonomy" id="7209"/>
    <lineage>
        <taxon>Eukaryota</taxon>
        <taxon>Metazoa</taxon>
        <taxon>Ecdysozoa</taxon>
        <taxon>Nematoda</taxon>
        <taxon>Chromadorea</taxon>
        <taxon>Rhabditida</taxon>
        <taxon>Spirurina</taxon>
        <taxon>Spiruromorpha</taxon>
        <taxon>Filarioidea</taxon>
        <taxon>Onchocercidae</taxon>
        <taxon>Loa</taxon>
    </lineage>
</organism>
<evidence type="ECO:0000313" key="4">
    <source>
        <dbReference type="WBParaSite" id="EN70_8266"/>
    </source>
</evidence>
<feature type="region of interest" description="Disordered" evidence="1">
    <location>
        <begin position="129"/>
        <end position="159"/>
    </location>
</feature>
<protein>
    <submittedName>
        <fullName evidence="2 4">Uncharacterized protein</fullName>
    </submittedName>
</protein>
<dbReference type="AlphaFoldDB" id="A0A1I7W0D2"/>
<proteinExistence type="predicted"/>
<dbReference type="InParanoid" id="A0A1I7W0D2"/>
<feature type="compositionally biased region" description="Polar residues" evidence="1">
    <location>
        <begin position="140"/>
        <end position="159"/>
    </location>
</feature>
<dbReference type="RefSeq" id="XP_003146629.2">
    <property type="nucleotide sequence ID" value="XM_003146581.2"/>
</dbReference>